<reference evidence="2" key="1">
    <citation type="journal article" date="2019" name="Int. J. Syst. Evol. Microbiol.">
        <title>The Global Catalogue of Microorganisms (GCM) 10K type strain sequencing project: providing services to taxonomists for standard genome sequencing and annotation.</title>
        <authorList>
            <consortium name="The Broad Institute Genomics Platform"/>
            <consortium name="The Broad Institute Genome Sequencing Center for Infectious Disease"/>
            <person name="Wu L."/>
            <person name="Ma J."/>
        </authorList>
    </citation>
    <scope>NUCLEOTIDE SEQUENCE [LARGE SCALE GENOMIC DNA]</scope>
    <source>
        <strain evidence="2">CGMCC 1.7656</strain>
    </source>
</reference>
<dbReference type="CDD" id="cd08916">
    <property type="entry name" value="TrHb3_P"/>
    <property type="match status" value="1"/>
</dbReference>
<comment type="caution">
    <text evidence="1">The sequence shown here is derived from an EMBL/GenBank/DDBJ whole genome shotgun (WGS) entry which is preliminary data.</text>
</comment>
<gene>
    <name evidence="1" type="ORF">GCM10010992_12620</name>
</gene>
<dbReference type="InterPro" id="IPR009050">
    <property type="entry name" value="Globin-like_sf"/>
</dbReference>
<name>A0ABQ2NHN2_9FLAO</name>
<organism evidence="1 2">
    <name type="scientific">Cloacibacterium rupense</name>
    <dbReference type="NCBI Taxonomy" id="517423"/>
    <lineage>
        <taxon>Bacteria</taxon>
        <taxon>Pseudomonadati</taxon>
        <taxon>Bacteroidota</taxon>
        <taxon>Flavobacteriia</taxon>
        <taxon>Flavobacteriales</taxon>
        <taxon>Weeksellaceae</taxon>
    </lineage>
</organism>
<dbReference type="Proteomes" id="UP000620064">
    <property type="component" value="Unassembled WGS sequence"/>
</dbReference>
<protein>
    <recommendedName>
        <fullName evidence="3">Hemoglobin</fullName>
    </recommendedName>
</protein>
<evidence type="ECO:0000313" key="2">
    <source>
        <dbReference type="Proteomes" id="UP000620064"/>
    </source>
</evidence>
<evidence type="ECO:0008006" key="3">
    <source>
        <dbReference type="Google" id="ProtNLM"/>
    </source>
</evidence>
<sequence length="126" mass="14769">MEDIKTTHDIKILVNAFYDKVKTSEIGFFFNDLAQVNWKKHLPKMYIFWESVLFATVKFDGNPMGAHYPINEMAAMEKHHFETWLKLWKQTIDENFTGEIADSAKTKAENIANLMAYKMEMARKLS</sequence>
<dbReference type="EMBL" id="BMLV01000002">
    <property type="protein sequence ID" value="GGP03596.1"/>
    <property type="molecule type" value="Genomic_DNA"/>
</dbReference>
<dbReference type="Gene3D" id="1.10.490.10">
    <property type="entry name" value="Globins"/>
    <property type="match status" value="1"/>
</dbReference>
<proteinExistence type="predicted"/>
<evidence type="ECO:0000313" key="1">
    <source>
        <dbReference type="EMBL" id="GGP03596.1"/>
    </source>
</evidence>
<keyword evidence="2" id="KW-1185">Reference proteome</keyword>
<accession>A0ABQ2NHN2</accession>
<dbReference type="InterPro" id="IPR012292">
    <property type="entry name" value="Globin/Proto"/>
</dbReference>
<dbReference type="SUPFAM" id="SSF46458">
    <property type="entry name" value="Globin-like"/>
    <property type="match status" value="1"/>
</dbReference>
<dbReference type="RefSeq" id="WP_188617229.1">
    <property type="nucleotide sequence ID" value="NZ_BMLV01000002.1"/>
</dbReference>